<keyword evidence="1" id="KW-0175">Coiled coil</keyword>
<accession>A0A7Z0ABE8</accession>
<feature type="transmembrane region" description="Helical" evidence="2">
    <location>
        <begin position="28"/>
        <end position="53"/>
    </location>
</feature>
<keyword evidence="4" id="KW-1185">Reference proteome</keyword>
<evidence type="ECO:0000256" key="1">
    <source>
        <dbReference type="SAM" id="Coils"/>
    </source>
</evidence>
<organism evidence="3 4">
    <name type="scientific">Spelaeicoccus albus</name>
    <dbReference type="NCBI Taxonomy" id="1280376"/>
    <lineage>
        <taxon>Bacteria</taxon>
        <taxon>Bacillati</taxon>
        <taxon>Actinomycetota</taxon>
        <taxon>Actinomycetes</taxon>
        <taxon>Micrococcales</taxon>
        <taxon>Brevibacteriaceae</taxon>
        <taxon>Spelaeicoccus</taxon>
    </lineage>
</organism>
<keyword evidence="2" id="KW-1133">Transmembrane helix</keyword>
<sequence>MTPEPDGLTGEERSSWVGARIIMGIREYFPVSLTIAVAVLGAIVAAPAILRFIVSGLDWASLDGIEKTTCIIMPLLLVLIILSAIFDRRQTASKNQLQHDALAAQEKADTYKKQLAHLRENNAASQRNAAEAIQNSLAAALEAPLKATLEELGVWSEQSRVSAYRHDAKMSAFVMISRISADPSLAKAGRGTYPDDIGLISAAWTLGQCDDDCNRTDSDAWAKYQARNADLPYGTGIGVMMKARSIRGIRVNDGDDMHPLGVLIFEHMDYQRFTHPQVLNALAGLSELPAYGCIQTAFKAVPPHTFHHTNGLTRADTAVSK</sequence>
<proteinExistence type="predicted"/>
<name>A0A7Z0ABE8_9MICO</name>
<keyword evidence="2" id="KW-0472">Membrane</keyword>
<dbReference type="Proteomes" id="UP000539111">
    <property type="component" value="Unassembled WGS sequence"/>
</dbReference>
<dbReference type="EMBL" id="JACBZP010000001">
    <property type="protein sequence ID" value="NYI66066.1"/>
    <property type="molecule type" value="Genomic_DNA"/>
</dbReference>
<evidence type="ECO:0000313" key="4">
    <source>
        <dbReference type="Proteomes" id="UP000539111"/>
    </source>
</evidence>
<evidence type="ECO:0000256" key="2">
    <source>
        <dbReference type="SAM" id="Phobius"/>
    </source>
</evidence>
<comment type="caution">
    <text evidence="3">The sequence shown here is derived from an EMBL/GenBank/DDBJ whole genome shotgun (WGS) entry which is preliminary data.</text>
</comment>
<keyword evidence="2" id="KW-0812">Transmembrane</keyword>
<feature type="coiled-coil region" evidence="1">
    <location>
        <begin position="94"/>
        <end position="135"/>
    </location>
</feature>
<gene>
    <name evidence="3" type="ORF">BJY26_000372</name>
</gene>
<feature type="transmembrane region" description="Helical" evidence="2">
    <location>
        <begin position="65"/>
        <end position="86"/>
    </location>
</feature>
<evidence type="ECO:0000313" key="3">
    <source>
        <dbReference type="EMBL" id="NYI66066.1"/>
    </source>
</evidence>
<dbReference type="AlphaFoldDB" id="A0A7Z0ABE8"/>
<reference evidence="3 4" key="1">
    <citation type="submission" date="2020-07" db="EMBL/GenBank/DDBJ databases">
        <title>Sequencing the genomes of 1000 actinobacteria strains.</title>
        <authorList>
            <person name="Klenk H.-P."/>
        </authorList>
    </citation>
    <scope>NUCLEOTIDE SEQUENCE [LARGE SCALE GENOMIC DNA]</scope>
    <source>
        <strain evidence="3 4">DSM 26341</strain>
    </source>
</reference>
<protein>
    <submittedName>
        <fullName evidence="3">Uncharacterized protein</fullName>
    </submittedName>
</protein>